<reference evidence="4 5" key="1">
    <citation type="journal article" date="2019" name="Int. J. Syst. Evol. Microbiol.">
        <title>The Global Catalogue of Microorganisms (GCM) 10K type strain sequencing project: providing services to taxonomists for standard genome sequencing and annotation.</title>
        <authorList>
            <consortium name="The Broad Institute Genomics Platform"/>
            <consortium name="The Broad Institute Genome Sequencing Center for Infectious Disease"/>
            <person name="Wu L."/>
            <person name="Ma J."/>
        </authorList>
    </citation>
    <scope>NUCLEOTIDE SEQUENCE [LARGE SCALE GENOMIC DNA]</scope>
    <source>
        <strain evidence="4 5">JCM 3272</strain>
    </source>
</reference>
<accession>A0ABN3HAH5</accession>
<dbReference type="PRINTS" id="PR00080">
    <property type="entry name" value="SDRFAMILY"/>
</dbReference>
<dbReference type="Gene3D" id="3.40.50.720">
    <property type="entry name" value="NAD(P)-binding Rossmann-like Domain"/>
    <property type="match status" value="1"/>
</dbReference>
<organism evidence="4 5">
    <name type="scientific">Dactylosporangium salmoneum</name>
    <dbReference type="NCBI Taxonomy" id="53361"/>
    <lineage>
        <taxon>Bacteria</taxon>
        <taxon>Bacillati</taxon>
        <taxon>Actinomycetota</taxon>
        <taxon>Actinomycetes</taxon>
        <taxon>Micromonosporales</taxon>
        <taxon>Micromonosporaceae</taxon>
        <taxon>Dactylosporangium</taxon>
    </lineage>
</organism>
<dbReference type="InterPro" id="IPR020904">
    <property type="entry name" value="Sc_DH/Rdtase_CS"/>
</dbReference>
<dbReference type="PANTHER" id="PTHR44196:SF1">
    <property type="entry name" value="DEHYDROGENASE_REDUCTASE SDR FAMILY MEMBER 7B"/>
    <property type="match status" value="1"/>
</dbReference>
<sequence>MADDPRRALVVGNSDGIGLALTRRLLAGGWAVAGVSRRGSEVRDERYTHAIADVTGPGFPAALAEAARPGVDLCVYAAGIGEFLDLEDLAAQTRTLEVNLMGLARTVEAVVPGMAAARRGHLVGLSSLADAAASPQAPAYAASKAGMTTYLRGLALALRPHGVHVTTVRFGFVDTKMAKAPVKPGLVTVERAVDVLMRALRTRPATVSYPRRISAAARLLSAVPAAQLRFGRAPR</sequence>
<dbReference type="InterPro" id="IPR002347">
    <property type="entry name" value="SDR_fam"/>
</dbReference>
<dbReference type="InterPro" id="IPR036291">
    <property type="entry name" value="NAD(P)-bd_dom_sf"/>
</dbReference>
<dbReference type="SUPFAM" id="SSF51735">
    <property type="entry name" value="NAD(P)-binding Rossmann-fold domains"/>
    <property type="match status" value="1"/>
</dbReference>
<evidence type="ECO:0000256" key="1">
    <source>
        <dbReference type="ARBA" id="ARBA00006484"/>
    </source>
</evidence>
<evidence type="ECO:0000313" key="5">
    <source>
        <dbReference type="Proteomes" id="UP001501444"/>
    </source>
</evidence>
<evidence type="ECO:0000256" key="2">
    <source>
        <dbReference type="ARBA" id="ARBA00023002"/>
    </source>
</evidence>
<dbReference type="EMBL" id="BAAARV010000075">
    <property type="protein sequence ID" value="GAA2374161.1"/>
    <property type="molecule type" value="Genomic_DNA"/>
</dbReference>
<gene>
    <name evidence="4" type="ORF">GCM10010170_077080</name>
</gene>
<evidence type="ECO:0000256" key="3">
    <source>
        <dbReference type="RuleBase" id="RU000363"/>
    </source>
</evidence>
<name>A0ABN3HAH5_9ACTN</name>
<keyword evidence="5" id="KW-1185">Reference proteome</keyword>
<evidence type="ECO:0008006" key="6">
    <source>
        <dbReference type="Google" id="ProtNLM"/>
    </source>
</evidence>
<dbReference type="PRINTS" id="PR00081">
    <property type="entry name" value="GDHRDH"/>
</dbReference>
<dbReference type="PANTHER" id="PTHR44196">
    <property type="entry name" value="DEHYDROGENASE/REDUCTASE SDR FAMILY MEMBER 7B"/>
    <property type="match status" value="1"/>
</dbReference>
<comment type="caution">
    <text evidence="4">The sequence shown here is derived from an EMBL/GenBank/DDBJ whole genome shotgun (WGS) entry which is preliminary data.</text>
</comment>
<evidence type="ECO:0000313" key="4">
    <source>
        <dbReference type="EMBL" id="GAA2374161.1"/>
    </source>
</evidence>
<proteinExistence type="inferred from homology"/>
<dbReference type="Proteomes" id="UP001501444">
    <property type="component" value="Unassembled WGS sequence"/>
</dbReference>
<dbReference type="PROSITE" id="PS00061">
    <property type="entry name" value="ADH_SHORT"/>
    <property type="match status" value="1"/>
</dbReference>
<keyword evidence="2" id="KW-0560">Oxidoreductase</keyword>
<comment type="similarity">
    <text evidence="1 3">Belongs to the short-chain dehydrogenases/reductases (SDR) family.</text>
</comment>
<protein>
    <recommendedName>
        <fullName evidence="6">Short-chain dehydrogenase</fullName>
    </recommendedName>
</protein>
<dbReference type="RefSeq" id="WP_344617573.1">
    <property type="nucleotide sequence ID" value="NZ_BAAARV010000075.1"/>
</dbReference>
<dbReference type="Pfam" id="PF00106">
    <property type="entry name" value="adh_short"/>
    <property type="match status" value="1"/>
</dbReference>